<keyword evidence="3" id="KW-1185">Reference proteome</keyword>
<dbReference type="EMBL" id="BJYK01000008">
    <property type="protein sequence ID" value="GEN80531.1"/>
    <property type="molecule type" value="Genomic_DNA"/>
</dbReference>
<evidence type="ECO:0000313" key="3">
    <source>
        <dbReference type="Proteomes" id="UP000321484"/>
    </source>
</evidence>
<sequence length="116" mass="12786">MNLELLGQTIVASSDSSSGDPRMFGLLLFASGFVFYGLMYLRYRNSDKHHHHERETEARIVDVRAWDQHVETKKGVKHSKMKGANNDEVRGSISQGGAGIAGMPGIVGNTIRNLTD</sequence>
<proteinExistence type="predicted"/>
<accession>A0A511YZA6</accession>
<feature type="transmembrane region" description="Helical" evidence="1">
    <location>
        <begin position="23"/>
        <end position="41"/>
    </location>
</feature>
<dbReference type="RefSeq" id="WP_052114034.1">
    <property type="nucleotide sequence ID" value="NZ_BJYK01000008.1"/>
</dbReference>
<gene>
    <name evidence="2" type="ORF">AFE02nite_22650</name>
</gene>
<dbReference type="Proteomes" id="UP000321484">
    <property type="component" value="Unassembled WGS sequence"/>
</dbReference>
<reference evidence="2 3" key="1">
    <citation type="submission" date="2019-07" db="EMBL/GenBank/DDBJ databases">
        <title>Whole genome shotgun sequence of Actinotalea fermentans NBRC 105374.</title>
        <authorList>
            <person name="Hosoyama A."/>
            <person name="Uohara A."/>
            <person name="Ohji S."/>
            <person name="Ichikawa N."/>
        </authorList>
    </citation>
    <scope>NUCLEOTIDE SEQUENCE [LARGE SCALE GENOMIC DNA]</scope>
    <source>
        <strain evidence="2 3">NBRC 105374</strain>
    </source>
</reference>
<comment type="caution">
    <text evidence="2">The sequence shown here is derived from an EMBL/GenBank/DDBJ whole genome shotgun (WGS) entry which is preliminary data.</text>
</comment>
<dbReference type="OrthoDB" id="6001663at2"/>
<keyword evidence="1" id="KW-0812">Transmembrane</keyword>
<protein>
    <submittedName>
        <fullName evidence="2">Uncharacterized protein</fullName>
    </submittedName>
</protein>
<name>A0A511YZA6_9CELL</name>
<evidence type="ECO:0000313" key="2">
    <source>
        <dbReference type="EMBL" id="GEN80531.1"/>
    </source>
</evidence>
<keyword evidence="1" id="KW-0472">Membrane</keyword>
<evidence type="ECO:0000256" key="1">
    <source>
        <dbReference type="SAM" id="Phobius"/>
    </source>
</evidence>
<organism evidence="2 3">
    <name type="scientific">Actinotalea fermentans</name>
    <dbReference type="NCBI Taxonomy" id="43671"/>
    <lineage>
        <taxon>Bacteria</taxon>
        <taxon>Bacillati</taxon>
        <taxon>Actinomycetota</taxon>
        <taxon>Actinomycetes</taxon>
        <taxon>Micrococcales</taxon>
        <taxon>Cellulomonadaceae</taxon>
        <taxon>Actinotalea</taxon>
    </lineage>
</organism>
<keyword evidence="1" id="KW-1133">Transmembrane helix</keyword>
<dbReference type="AlphaFoldDB" id="A0A511YZA6"/>